<dbReference type="InterPro" id="IPR043502">
    <property type="entry name" value="DNA/RNA_pol_sf"/>
</dbReference>
<keyword evidence="6" id="KW-1185">Reference proteome</keyword>
<comment type="catalytic activity">
    <reaction evidence="3">
        <text>DNA(n) + a 2'-deoxyribonucleoside 5'-triphosphate = DNA(n+1) + diphosphate</text>
        <dbReference type="Rhea" id="RHEA:22508"/>
        <dbReference type="Rhea" id="RHEA-COMP:17339"/>
        <dbReference type="Rhea" id="RHEA-COMP:17340"/>
        <dbReference type="ChEBI" id="CHEBI:33019"/>
        <dbReference type="ChEBI" id="CHEBI:61560"/>
        <dbReference type="ChEBI" id="CHEBI:173112"/>
        <dbReference type="EC" id="2.7.7.7"/>
    </reaction>
</comment>
<dbReference type="EMBL" id="JBHMDM010000001">
    <property type="protein sequence ID" value="MFB9375485.1"/>
    <property type="molecule type" value="Genomic_DNA"/>
</dbReference>
<protein>
    <recommendedName>
        <fullName evidence="1">DNA-directed DNA polymerase</fullName>
        <ecNumber evidence="1">2.7.7.7</ecNumber>
    </recommendedName>
</protein>
<comment type="caution">
    <text evidence="5">The sequence shown here is derived from an EMBL/GenBank/DDBJ whole genome shotgun (WGS) entry which is preliminary data.</text>
</comment>
<accession>A0ABV5LN12</accession>
<dbReference type="RefSeq" id="WP_380136247.1">
    <property type="nucleotide sequence ID" value="NZ_JBHLUI010000006.1"/>
</dbReference>
<dbReference type="Gene3D" id="1.10.150.20">
    <property type="entry name" value="5' to 3' exonuclease, C-terminal subdomain"/>
    <property type="match status" value="1"/>
</dbReference>
<keyword evidence="2" id="KW-0235">DNA replication</keyword>
<evidence type="ECO:0000256" key="2">
    <source>
        <dbReference type="ARBA" id="ARBA00022705"/>
    </source>
</evidence>
<dbReference type="PANTHER" id="PTHR10133:SF27">
    <property type="entry name" value="DNA POLYMERASE NU"/>
    <property type="match status" value="1"/>
</dbReference>
<sequence length="528" mass="55360">MALVLGPGGGALADDAGVREFRGPAAPHVAEREAGGAGVRWVVWSAASVADLGNPSPLARVHDLGAVHRLLHGGRREDEAAVLAAAAGEPEPPEPRRPRPLRDHGPDVLVLDLDLGGAAPGVVGAGERAATALRVARWQEQELRALPERRARPGGIPLALQTAWSESAAALLAGDLAVTGLPLDVRAAAAVLGEADAVRETAGARLRTWWPGVDLRSPVAVLGALRGLGFDLVNTRAWQLERLRGAHPAVEELLRWRKAERLLSTYGTAWLAAHVGSDGRLRGAWSGADAAAGRMTAEAGLHNLPAELRVAVVAEPGHVLVRADLGQVEPRVLAVVSHDPGLIAATRDADLYAPVAAALRTDRPTAKVAVLAAMYGQTSGAAGVALRDMHRAYPRAMAVLTEAETAGREGRDVRTWGGRSIRVSEVAAPNADAVAARGRFARNAVIQGAAAELFKAWAATVRLALRGRGEIVLCLHDELLLHVPVEHAEAVEELLHASLDATAGRWAAGSGVRFVADVGRVQRWSEAK</sequence>
<dbReference type="Pfam" id="PF00476">
    <property type="entry name" value="DNA_pol_A"/>
    <property type="match status" value="1"/>
</dbReference>
<evidence type="ECO:0000256" key="1">
    <source>
        <dbReference type="ARBA" id="ARBA00012417"/>
    </source>
</evidence>
<organism evidence="5 6">
    <name type="scientific">Kineococcus gynurae</name>
    <dbReference type="NCBI Taxonomy" id="452979"/>
    <lineage>
        <taxon>Bacteria</taxon>
        <taxon>Bacillati</taxon>
        <taxon>Actinomycetota</taxon>
        <taxon>Actinomycetes</taxon>
        <taxon>Kineosporiales</taxon>
        <taxon>Kineosporiaceae</taxon>
        <taxon>Kineococcus</taxon>
    </lineage>
</organism>
<evidence type="ECO:0000259" key="4">
    <source>
        <dbReference type="SMART" id="SM00482"/>
    </source>
</evidence>
<reference evidence="5 6" key="1">
    <citation type="submission" date="2024-09" db="EMBL/GenBank/DDBJ databases">
        <authorList>
            <person name="Sun Q."/>
            <person name="Mori K."/>
        </authorList>
    </citation>
    <scope>NUCLEOTIDE SEQUENCE [LARGE SCALE GENOMIC DNA]</scope>
    <source>
        <strain evidence="5 6">TISTR 1856</strain>
    </source>
</reference>
<dbReference type="PANTHER" id="PTHR10133">
    <property type="entry name" value="DNA POLYMERASE I"/>
    <property type="match status" value="1"/>
</dbReference>
<dbReference type="Gene3D" id="1.20.1060.10">
    <property type="entry name" value="Taq DNA Polymerase, Chain T, domain 4"/>
    <property type="match status" value="1"/>
</dbReference>
<evidence type="ECO:0000313" key="6">
    <source>
        <dbReference type="Proteomes" id="UP001589748"/>
    </source>
</evidence>
<dbReference type="SMART" id="SM00482">
    <property type="entry name" value="POLAc"/>
    <property type="match status" value="1"/>
</dbReference>
<dbReference type="EC" id="2.7.7.7" evidence="1"/>
<dbReference type="Proteomes" id="UP001589748">
    <property type="component" value="Unassembled WGS sequence"/>
</dbReference>
<gene>
    <name evidence="5" type="ORF">ACFFVI_00745</name>
</gene>
<dbReference type="InterPro" id="IPR001098">
    <property type="entry name" value="DNA-dir_DNA_pol_A_palm_dom"/>
</dbReference>
<feature type="domain" description="DNA-directed DNA polymerase family A palm" evidence="4">
    <location>
        <begin position="307"/>
        <end position="487"/>
    </location>
</feature>
<name>A0ABV5LN12_9ACTN</name>
<dbReference type="InterPro" id="IPR002298">
    <property type="entry name" value="DNA_polymerase_A"/>
</dbReference>
<evidence type="ECO:0000256" key="3">
    <source>
        <dbReference type="ARBA" id="ARBA00049244"/>
    </source>
</evidence>
<dbReference type="Gene3D" id="3.30.70.370">
    <property type="match status" value="1"/>
</dbReference>
<dbReference type="SUPFAM" id="SSF56672">
    <property type="entry name" value="DNA/RNA polymerases"/>
    <property type="match status" value="1"/>
</dbReference>
<proteinExistence type="predicted"/>
<evidence type="ECO:0000313" key="5">
    <source>
        <dbReference type="EMBL" id="MFB9375485.1"/>
    </source>
</evidence>